<dbReference type="InterPro" id="IPR001829">
    <property type="entry name" value="Pili_assmbl_chaperone_bac"/>
</dbReference>
<evidence type="ECO:0000313" key="10">
    <source>
        <dbReference type="EMBL" id="NVZ55831.1"/>
    </source>
</evidence>
<dbReference type="InterPro" id="IPR016147">
    <property type="entry name" value="Pili_assmbl_chaperone_N"/>
</dbReference>
<comment type="subcellular location">
    <subcellularLocation>
        <location evidence="1">Periplasm</location>
    </subcellularLocation>
</comment>
<dbReference type="PANTHER" id="PTHR30251:SF0">
    <property type="entry name" value="FIMBRIAL CHAPERONE PROTEIN ELFD-RELATED"/>
    <property type="match status" value="1"/>
</dbReference>
<feature type="domain" description="Pili assembly chaperone N-terminal" evidence="8">
    <location>
        <begin position="30"/>
        <end position="150"/>
    </location>
</feature>
<dbReference type="Proteomes" id="UP000560470">
    <property type="component" value="Unassembled WGS sequence"/>
</dbReference>
<dbReference type="PANTHER" id="PTHR30251">
    <property type="entry name" value="PILUS ASSEMBLY CHAPERONE"/>
    <property type="match status" value="1"/>
</dbReference>
<reference evidence="10 11" key="1">
    <citation type="submission" date="2020-04" db="EMBL/GenBank/DDBJ databases">
        <title>Molecular characterization of pseudomonads from Agaricus bisporus reveal novel blotch 2 pathogens in Western Europe.</title>
        <authorList>
            <person name="Taparia T."/>
            <person name="Krijger M."/>
            <person name="Haynes E."/>
            <person name="Elpinstone J.G."/>
            <person name="Noble R."/>
            <person name="Van Der Wolf J."/>
        </authorList>
    </citation>
    <scope>NUCLEOTIDE SEQUENCE [LARGE SCALE GENOMIC DNA]</scope>
    <source>
        <strain evidence="10 11">B7002</strain>
    </source>
</reference>
<dbReference type="InterPro" id="IPR008962">
    <property type="entry name" value="PapD-like_sf"/>
</dbReference>
<accession>A0A7Y7V5E6</accession>
<dbReference type="InterPro" id="IPR050643">
    <property type="entry name" value="Periplasmic_pilus_chap"/>
</dbReference>
<dbReference type="AlphaFoldDB" id="A0A7Y7V5E6"/>
<comment type="similarity">
    <text evidence="2">Belongs to the periplasmic pilus chaperone family.</text>
</comment>
<dbReference type="SUPFAM" id="SSF49584">
    <property type="entry name" value="Periplasmic chaperone C-domain"/>
    <property type="match status" value="1"/>
</dbReference>
<dbReference type="FunFam" id="2.60.40.10:FF:000458">
    <property type="entry name" value="Molecular chaperone FimC"/>
    <property type="match status" value="1"/>
</dbReference>
<dbReference type="GO" id="GO:0071555">
    <property type="term" value="P:cell wall organization"/>
    <property type="evidence" value="ECO:0007669"/>
    <property type="project" value="InterPro"/>
</dbReference>
<proteinExistence type="inferred from homology"/>
<dbReference type="Gene3D" id="2.60.40.10">
    <property type="entry name" value="Immunoglobulins"/>
    <property type="match status" value="2"/>
</dbReference>
<evidence type="ECO:0000256" key="2">
    <source>
        <dbReference type="ARBA" id="ARBA00007399"/>
    </source>
</evidence>
<dbReference type="GO" id="GO:0030288">
    <property type="term" value="C:outer membrane-bounded periplasmic space"/>
    <property type="evidence" value="ECO:0007669"/>
    <property type="project" value="InterPro"/>
</dbReference>
<evidence type="ECO:0000259" key="8">
    <source>
        <dbReference type="Pfam" id="PF00345"/>
    </source>
</evidence>
<keyword evidence="6" id="KW-0143">Chaperone</keyword>
<feature type="signal peptide" evidence="7">
    <location>
        <begin position="1"/>
        <end position="28"/>
    </location>
</feature>
<dbReference type="InterPro" id="IPR013783">
    <property type="entry name" value="Ig-like_fold"/>
</dbReference>
<evidence type="ECO:0000313" key="11">
    <source>
        <dbReference type="Proteomes" id="UP000560470"/>
    </source>
</evidence>
<evidence type="ECO:0000259" key="9">
    <source>
        <dbReference type="Pfam" id="PF02753"/>
    </source>
</evidence>
<sequence>MSMVCAYKKRLGAWVFLLSCAVSTATYAGGVGVGTTRVIYPSDRAEVSMSVSNTDADNAYLIQSWIETPDGKIAADFLMTPPLFKIKRKSENTLRLMYTGAALAEDRETLFLVNVKSIPSKSKVAMQKGQSTLQLAVVSRIKLFYRPAALVNGSRDAALRIEAERAADKVVFKNPTPYFINLTNISIGAHELKSIMVAPFSEERVDVQKGTNGELAYSYLNDYGAVVKIK</sequence>
<dbReference type="EMBL" id="JACAOZ010000006">
    <property type="protein sequence ID" value="NVZ55831.1"/>
    <property type="molecule type" value="Genomic_DNA"/>
</dbReference>
<evidence type="ECO:0000256" key="1">
    <source>
        <dbReference type="ARBA" id="ARBA00004418"/>
    </source>
</evidence>
<feature type="chain" id="PRO_5030834348" evidence="7">
    <location>
        <begin position="29"/>
        <end position="230"/>
    </location>
</feature>
<evidence type="ECO:0000256" key="6">
    <source>
        <dbReference type="ARBA" id="ARBA00023186"/>
    </source>
</evidence>
<evidence type="ECO:0000256" key="4">
    <source>
        <dbReference type="ARBA" id="ARBA00022729"/>
    </source>
</evidence>
<organism evidence="10 11">
    <name type="scientific">Pseudomonas edaphica</name>
    <dbReference type="NCBI Taxonomy" id="2006980"/>
    <lineage>
        <taxon>Bacteria</taxon>
        <taxon>Pseudomonadati</taxon>
        <taxon>Pseudomonadota</taxon>
        <taxon>Gammaproteobacteria</taxon>
        <taxon>Pseudomonadales</taxon>
        <taxon>Pseudomonadaceae</taxon>
        <taxon>Pseudomonas</taxon>
    </lineage>
</organism>
<dbReference type="Pfam" id="PF00345">
    <property type="entry name" value="PapD_N"/>
    <property type="match status" value="1"/>
</dbReference>
<keyword evidence="3" id="KW-1029">Fimbrium biogenesis</keyword>
<name>A0A7Y7V5E6_9PSED</name>
<evidence type="ECO:0000256" key="5">
    <source>
        <dbReference type="ARBA" id="ARBA00022764"/>
    </source>
</evidence>
<dbReference type="Pfam" id="PF02753">
    <property type="entry name" value="PapD_C"/>
    <property type="match status" value="1"/>
</dbReference>
<keyword evidence="4 7" id="KW-0732">Signal</keyword>
<comment type="caution">
    <text evidence="10">The sequence shown here is derived from an EMBL/GenBank/DDBJ whole genome shotgun (WGS) entry which is preliminary data.</text>
</comment>
<dbReference type="InterPro" id="IPR016148">
    <property type="entry name" value="Pili_assmbl_chaperone_C"/>
</dbReference>
<dbReference type="PRINTS" id="PR00969">
    <property type="entry name" value="CHAPERONPILI"/>
</dbReference>
<gene>
    <name evidence="10" type="ORF">HX797_06095</name>
</gene>
<protein>
    <submittedName>
        <fullName evidence="10">Molecular chaperone</fullName>
    </submittedName>
</protein>
<feature type="domain" description="Pili assembly chaperone C-terminal" evidence="9">
    <location>
        <begin position="173"/>
        <end position="227"/>
    </location>
</feature>
<evidence type="ECO:0000256" key="3">
    <source>
        <dbReference type="ARBA" id="ARBA00022558"/>
    </source>
</evidence>
<keyword evidence="5" id="KW-0574">Periplasm</keyword>
<dbReference type="SUPFAM" id="SSF49354">
    <property type="entry name" value="PapD-like"/>
    <property type="match status" value="1"/>
</dbReference>
<dbReference type="InterPro" id="IPR036316">
    <property type="entry name" value="Pili_assmbl_chap_C_dom_sf"/>
</dbReference>
<evidence type="ECO:0000256" key="7">
    <source>
        <dbReference type="SAM" id="SignalP"/>
    </source>
</evidence>